<evidence type="ECO:0000313" key="10">
    <source>
        <dbReference type="Proteomes" id="UP000501690"/>
    </source>
</evidence>
<dbReference type="InterPro" id="IPR027329">
    <property type="entry name" value="TPX2_C"/>
</dbReference>
<feature type="compositionally biased region" description="Basic residues" evidence="7">
    <location>
        <begin position="63"/>
        <end position="78"/>
    </location>
</feature>
<keyword evidence="3" id="KW-0963">Cytoplasm</keyword>
<keyword evidence="10" id="KW-1185">Reference proteome</keyword>
<dbReference type="GO" id="GO:0030295">
    <property type="term" value="F:protein kinase activator activity"/>
    <property type="evidence" value="ECO:0007669"/>
    <property type="project" value="TreeGrafter"/>
</dbReference>
<evidence type="ECO:0000259" key="8">
    <source>
        <dbReference type="Pfam" id="PF06886"/>
    </source>
</evidence>
<feature type="compositionally biased region" description="Acidic residues" evidence="7">
    <location>
        <begin position="120"/>
        <end position="129"/>
    </location>
</feature>
<feature type="region of interest" description="Disordered" evidence="7">
    <location>
        <begin position="199"/>
        <end position="221"/>
    </location>
</feature>
<reference evidence="9 10" key="1">
    <citation type="submission" date="2019-04" db="EMBL/GenBank/DDBJ databases">
        <title>An improved genome assembly and genetic linkage map for asparagus bean, Vigna unguiculata ssp. sesquipedialis.</title>
        <authorList>
            <person name="Xia Q."/>
            <person name="Zhang R."/>
            <person name="Dong Y."/>
        </authorList>
    </citation>
    <scope>NUCLEOTIDE SEQUENCE [LARGE SCALE GENOMIC DNA]</scope>
    <source>
        <tissue evidence="9">Leaf</tissue>
    </source>
</reference>
<keyword evidence="6" id="KW-0175">Coiled coil</keyword>
<dbReference type="PANTHER" id="PTHR14326:SF58">
    <property type="entry name" value="TPX2 (TARGETING PROTEIN FOR XKLP2) PROTEIN FAMILY"/>
    <property type="match status" value="1"/>
</dbReference>
<comment type="subcellular location">
    <subcellularLocation>
        <location evidence="1">Cytoplasm</location>
        <location evidence="1">Cytoskeleton</location>
    </subcellularLocation>
</comment>
<feature type="coiled-coil region" evidence="6">
    <location>
        <begin position="405"/>
        <end position="434"/>
    </location>
</feature>
<dbReference type="Proteomes" id="UP000501690">
    <property type="component" value="Linkage Group LG5"/>
</dbReference>
<dbReference type="EMBL" id="CP039349">
    <property type="protein sequence ID" value="QCD92676.1"/>
    <property type="molecule type" value="Genomic_DNA"/>
</dbReference>
<evidence type="ECO:0000256" key="5">
    <source>
        <dbReference type="ARBA" id="ARBA00023212"/>
    </source>
</evidence>
<proteinExistence type="inferred from homology"/>
<feature type="compositionally biased region" description="Polar residues" evidence="7">
    <location>
        <begin position="49"/>
        <end position="62"/>
    </location>
</feature>
<accession>A0A4D6LXF9</accession>
<keyword evidence="5" id="KW-0206">Cytoskeleton</keyword>
<feature type="compositionally biased region" description="Polar residues" evidence="7">
    <location>
        <begin position="1"/>
        <end position="16"/>
    </location>
</feature>
<feature type="domain" description="TPX2 C-terminal" evidence="8">
    <location>
        <begin position="385"/>
        <end position="459"/>
    </location>
</feature>
<evidence type="ECO:0000256" key="6">
    <source>
        <dbReference type="SAM" id="Coils"/>
    </source>
</evidence>
<dbReference type="Pfam" id="PF06886">
    <property type="entry name" value="TPX2"/>
    <property type="match status" value="1"/>
</dbReference>
<sequence>MELASNNSNQSTTATPSKKKNSENTENLNPNVPHRGLSSKSPALKPFKPNNTNPVVQSPQNRIRQRKFVVAKKNNRKGSRNDAVSCKCKHNGGAKCVCVAYQTLRASQEEFFLKERKDFGEEEEEEEEAKDEKGYDFETEGTKSETVEDEEKEDGGSTVKRRRERDRLLEEARNSVPENGFGKVMHLVKAFERLLTIPKNSKEKDHTEDQDQDHDLGEKRDKNKVMKWALPGLQFEQQALEATSGSGSSSFCYNSDLVLTSENLGLDQGISVSSSWDSSRASVSSRTSGGRRSRRNSSESSGTFGGKRWKRKERVRVTRQQPFKLRTEQRGKLKEEEFMKKIQEMTAEEERMRVPIAQGLPWTTDEPECLLKPAVKESTKPVDPKLHSDIRAIDRAEFDQQVAEKMSFIEQLKLERERLQKLAEEEEIKRLRKELIPKAQPMPYFDRPFVPRRSMKHPTIPREPKLHLPQVQHKKIKCLLSWNDMNPYSSYLN</sequence>
<evidence type="ECO:0000256" key="3">
    <source>
        <dbReference type="ARBA" id="ARBA00022490"/>
    </source>
</evidence>
<feature type="compositionally biased region" description="Basic and acidic residues" evidence="7">
    <location>
        <begin position="130"/>
        <end position="146"/>
    </location>
</feature>
<feature type="region of interest" description="Disordered" evidence="7">
    <location>
        <begin position="271"/>
        <end position="311"/>
    </location>
</feature>
<feature type="compositionally biased region" description="Basic and acidic residues" evidence="7">
    <location>
        <begin position="200"/>
        <end position="221"/>
    </location>
</feature>
<evidence type="ECO:0000256" key="1">
    <source>
        <dbReference type="ARBA" id="ARBA00004245"/>
    </source>
</evidence>
<dbReference type="GO" id="GO:0005880">
    <property type="term" value="C:nuclear microtubule"/>
    <property type="evidence" value="ECO:0007669"/>
    <property type="project" value="TreeGrafter"/>
</dbReference>
<evidence type="ECO:0000256" key="4">
    <source>
        <dbReference type="ARBA" id="ARBA00022701"/>
    </source>
</evidence>
<dbReference type="InterPro" id="IPR009675">
    <property type="entry name" value="TPX2_fam"/>
</dbReference>
<comment type="similarity">
    <text evidence="2">Belongs to the TPX2 family.</text>
</comment>
<dbReference type="GO" id="GO:0060236">
    <property type="term" value="P:regulation of mitotic spindle organization"/>
    <property type="evidence" value="ECO:0007669"/>
    <property type="project" value="InterPro"/>
</dbReference>
<dbReference type="GO" id="GO:0008017">
    <property type="term" value="F:microtubule binding"/>
    <property type="evidence" value="ECO:0007669"/>
    <property type="project" value="TreeGrafter"/>
</dbReference>
<keyword evidence="4" id="KW-0493">Microtubule</keyword>
<organism evidence="9 10">
    <name type="scientific">Vigna unguiculata</name>
    <name type="common">Cowpea</name>
    <dbReference type="NCBI Taxonomy" id="3917"/>
    <lineage>
        <taxon>Eukaryota</taxon>
        <taxon>Viridiplantae</taxon>
        <taxon>Streptophyta</taxon>
        <taxon>Embryophyta</taxon>
        <taxon>Tracheophyta</taxon>
        <taxon>Spermatophyta</taxon>
        <taxon>Magnoliopsida</taxon>
        <taxon>eudicotyledons</taxon>
        <taxon>Gunneridae</taxon>
        <taxon>Pentapetalae</taxon>
        <taxon>rosids</taxon>
        <taxon>fabids</taxon>
        <taxon>Fabales</taxon>
        <taxon>Fabaceae</taxon>
        <taxon>Papilionoideae</taxon>
        <taxon>50 kb inversion clade</taxon>
        <taxon>NPAAA clade</taxon>
        <taxon>indigoferoid/millettioid clade</taxon>
        <taxon>Phaseoleae</taxon>
        <taxon>Vigna</taxon>
    </lineage>
</organism>
<feature type="compositionally biased region" description="Low complexity" evidence="7">
    <location>
        <begin position="271"/>
        <end position="288"/>
    </location>
</feature>
<evidence type="ECO:0000256" key="2">
    <source>
        <dbReference type="ARBA" id="ARBA00005885"/>
    </source>
</evidence>
<evidence type="ECO:0000256" key="7">
    <source>
        <dbReference type="SAM" id="MobiDB-lite"/>
    </source>
</evidence>
<protein>
    <submittedName>
        <fullName evidence="9">TPX2 protein</fullName>
    </submittedName>
</protein>
<feature type="region of interest" description="Disordered" evidence="7">
    <location>
        <begin position="1"/>
        <end position="83"/>
    </location>
</feature>
<dbReference type="Gramene" id="Vigun04g058200.1.v1.2">
    <property type="protein sequence ID" value="Vigun04g058200.1.v1.2"/>
    <property type="gene ID" value="Vigun04g058200.v1.2"/>
</dbReference>
<feature type="region of interest" description="Disordered" evidence="7">
    <location>
        <begin position="118"/>
        <end position="166"/>
    </location>
</feature>
<gene>
    <name evidence="9" type="ORF">DEO72_LG5g744</name>
</gene>
<dbReference type="AlphaFoldDB" id="A0A4D6LXF9"/>
<dbReference type="OrthoDB" id="7677582at2759"/>
<evidence type="ECO:0000313" key="9">
    <source>
        <dbReference type="EMBL" id="QCD92676.1"/>
    </source>
</evidence>
<dbReference type="GO" id="GO:0090307">
    <property type="term" value="P:mitotic spindle assembly"/>
    <property type="evidence" value="ECO:0007669"/>
    <property type="project" value="TreeGrafter"/>
</dbReference>
<name>A0A4D6LXF9_VIGUN</name>
<dbReference type="GO" id="GO:0005819">
    <property type="term" value="C:spindle"/>
    <property type="evidence" value="ECO:0007669"/>
    <property type="project" value="InterPro"/>
</dbReference>
<dbReference type="PANTHER" id="PTHR14326">
    <property type="entry name" value="TARGETING PROTEIN FOR XKLP2"/>
    <property type="match status" value="1"/>
</dbReference>